<keyword evidence="3" id="KW-1185">Reference proteome</keyword>
<comment type="caution">
    <text evidence="2">The sequence shown here is derived from an EMBL/GenBank/DDBJ whole genome shotgun (WGS) entry which is preliminary data.</text>
</comment>
<evidence type="ECO:0000313" key="2">
    <source>
        <dbReference type="EMBL" id="RYJ51088.1"/>
    </source>
</evidence>
<evidence type="ECO:0000259" key="1">
    <source>
        <dbReference type="Pfam" id="PF12146"/>
    </source>
</evidence>
<proteinExistence type="predicted"/>
<dbReference type="InterPro" id="IPR022742">
    <property type="entry name" value="Hydrolase_4"/>
</dbReference>
<reference evidence="2 3" key="1">
    <citation type="submission" date="2019-01" db="EMBL/GenBank/DDBJ databases">
        <title>Flavobacterium sp. nov. isolated from arctic soil.</title>
        <authorList>
            <person name="Kim D.-U."/>
        </authorList>
    </citation>
    <scope>NUCLEOTIDE SEQUENCE [LARGE SCALE GENOMIC DNA]</scope>
    <source>
        <strain evidence="2 3">Kopri-42</strain>
    </source>
</reference>
<dbReference type="GO" id="GO:0052689">
    <property type="term" value="F:carboxylic ester hydrolase activity"/>
    <property type="evidence" value="ECO:0007669"/>
    <property type="project" value="TreeGrafter"/>
</dbReference>
<dbReference type="PANTHER" id="PTHR43265">
    <property type="entry name" value="ESTERASE ESTD"/>
    <property type="match status" value="1"/>
</dbReference>
<sequence>MNINFTSDLFLWLLLITLPEMVFSQSADFTIQDVKFESQGVTLAGSILTPKKTFAAVVIVHGSDPVKREMEFAKSLAKEGIAVLTYDKRGVGESGGVYVGPSVGTNNIDTTNINLLSHDASAAVNTVRTCLKNKKIPIGLVGFSQAGWIIPIAARKNPQIEFMVLFSCPTITTLEQLRFQFYTNGNNNFWENHTEAEAREHIKNDSDRYQFTATDPKISLNTLSIPGLWLFGEKDIQIPVKLCIEQLNTFKVQGKPFEYTLFSALGHNTSSGDISETVDISIEWIKLKALNIKKSKSYK</sequence>
<dbReference type="InterPro" id="IPR053145">
    <property type="entry name" value="AB_hydrolase_Est10"/>
</dbReference>
<protein>
    <submittedName>
        <fullName evidence="2">Alpha/beta hydrolase</fullName>
    </submittedName>
</protein>
<dbReference type="OrthoDB" id="9809549at2"/>
<gene>
    <name evidence="2" type="ORF">DR871_014285</name>
</gene>
<dbReference type="SUPFAM" id="SSF53474">
    <property type="entry name" value="alpha/beta-Hydrolases"/>
    <property type="match status" value="1"/>
</dbReference>
<dbReference type="EMBL" id="QNVY02000005">
    <property type="protein sequence ID" value="RYJ51088.1"/>
    <property type="molecule type" value="Genomic_DNA"/>
</dbReference>
<name>A0A482TI07_9FLAO</name>
<evidence type="ECO:0000313" key="3">
    <source>
        <dbReference type="Proteomes" id="UP000253235"/>
    </source>
</evidence>
<dbReference type="Pfam" id="PF12146">
    <property type="entry name" value="Hydrolase_4"/>
    <property type="match status" value="1"/>
</dbReference>
<dbReference type="AlphaFoldDB" id="A0A482TI07"/>
<accession>A0A482TI07</accession>
<dbReference type="Gene3D" id="3.40.50.1820">
    <property type="entry name" value="alpha/beta hydrolase"/>
    <property type="match status" value="1"/>
</dbReference>
<keyword evidence="2" id="KW-0378">Hydrolase</keyword>
<dbReference type="PANTHER" id="PTHR43265:SF1">
    <property type="entry name" value="ESTERASE ESTD"/>
    <property type="match status" value="1"/>
</dbReference>
<organism evidence="2 3">
    <name type="scientific">Flavobacterium petrolei</name>
    <dbReference type="NCBI Taxonomy" id="2259594"/>
    <lineage>
        <taxon>Bacteria</taxon>
        <taxon>Pseudomonadati</taxon>
        <taxon>Bacteroidota</taxon>
        <taxon>Flavobacteriia</taxon>
        <taxon>Flavobacteriales</taxon>
        <taxon>Flavobacteriaceae</taxon>
        <taxon>Flavobacterium</taxon>
    </lineage>
</organism>
<dbReference type="InterPro" id="IPR029058">
    <property type="entry name" value="AB_hydrolase_fold"/>
</dbReference>
<dbReference type="RefSeq" id="WP_113666865.1">
    <property type="nucleotide sequence ID" value="NZ_QNVY02000005.1"/>
</dbReference>
<feature type="domain" description="Serine aminopeptidase S33" evidence="1">
    <location>
        <begin position="53"/>
        <end position="172"/>
    </location>
</feature>
<dbReference type="Proteomes" id="UP000253235">
    <property type="component" value="Unassembled WGS sequence"/>
</dbReference>